<feature type="compositionally biased region" description="Basic and acidic residues" evidence="2">
    <location>
        <begin position="358"/>
        <end position="368"/>
    </location>
</feature>
<proteinExistence type="predicted"/>
<feature type="region of interest" description="Disordered" evidence="2">
    <location>
        <begin position="1"/>
        <end position="24"/>
    </location>
</feature>
<evidence type="ECO:0000256" key="1">
    <source>
        <dbReference type="SAM" id="Coils"/>
    </source>
</evidence>
<feature type="region of interest" description="Disordered" evidence="2">
    <location>
        <begin position="538"/>
        <end position="560"/>
    </location>
</feature>
<feature type="compositionally biased region" description="Gly residues" evidence="2">
    <location>
        <begin position="442"/>
        <end position="461"/>
    </location>
</feature>
<evidence type="ECO:0000313" key="4">
    <source>
        <dbReference type="Proteomes" id="UP000002630"/>
    </source>
</evidence>
<feature type="region of interest" description="Disordered" evidence="2">
    <location>
        <begin position="572"/>
        <end position="601"/>
    </location>
</feature>
<dbReference type="InParanoid" id="D7FPJ2"/>
<gene>
    <name evidence="3" type="ORF">Esi_0193_0016</name>
</gene>
<evidence type="ECO:0000313" key="3">
    <source>
        <dbReference type="EMBL" id="CBJ30449.1"/>
    </source>
</evidence>
<reference evidence="3 4" key="1">
    <citation type="journal article" date="2010" name="Nature">
        <title>The Ectocarpus genome and the independent evolution of multicellularity in brown algae.</title>
        <authorList>
            <person name="Cock J.M."/>
            <person name="Sterck L."/>
            <person name="Rouze P."/>
            <person name="Scornet D."/>
            <person name="Allen A.E."/>
            <person name="Amoutzias G."/>
            <person name="Anthouard V."/>
            <person name="Artiguenave F."/>
            <person name="Aury J.M."/>
            <person name="Badger J.H."/>
            <person name="Beszteri B."/>
            <person name="Billiau K."/>
            <person name="Bonnet E."/>
            <person name="Bothwell J.H."/>
            <person name="Bowler C."/>
            <person name="Boyen C."/>
            <person name="Brownlee C."/>
            <person name="Carrano C.J."/>
            <person name="Charrier B."/>
            <person name="Cho G.Y."/>
            <person name="Coelho S.M."/>
            <person name="Collen J."/>
            <person name="Corre E."/>
            <person name="Da Silva C."/>
            <person name="Delage L."/>
            <person name="Delaroque N."/>
            <person name="Dittami S.M."/>
            <person name="Doulbeau S."/>
            <person name="Elias M."/>
            <person name="Farnham G."/>
            <person name="Gachon C.M."/>
            <person name="Gschloessl B."/>
            <person name="Heesch S."/>
            <person name="Jabbari K."/>
            <person name="Jubin C."/>
            <person name="Kawai H."/>
            <person name="Kimura K."/>
            <person name="Kloareg B."/>
            <person name="Kupper F.C."/>
            <person name="Lang D."/>
            <person name="Le Bail A."/>
            <person name="Leblanc C."/>
            <person name="Lerouge P."/>
            <person name="Lohr M."/>
            <person name="Lopez P.J."/>
            <person name="Martens C."/>
            <person name="Maumus F."/>
            <person name="Michel G."/>
            <person name="Miranda-Saavedra D."/>
            <person name="Morales J."/>
            <person name="Moreau H."/>
            <person name="Motomura T."/>
            <person name="Nagasato C."/>
            <person name="Napoli C.A."/>
            <person name="Nelson D.R."/>
            <person name="Nyvall-Collen P."/>
            <person name="Peters A.F."/>
            <person name="Pommier C."/>
            <person name="Potin P."/>
            <person name="Poulain J."/>
            <person name="Quesneville H."/>
            <person name="Read B."/>
            <person name="Rensing S.A."/>
            <person name="Ritter A."/>
            <person name="Rousvoal S."/>
            <person name="Samanta M."/>
            <person name="Samson G."/>
            <person name="Schroeder D.C."/>
            <person name="Segurens B."/>
            <person name="Strittmatter M."/>
            <person name="Tonon T."/>
            <person name="Tregear J.W."/>
            <person name="Valentin K."/>
            <person name="von Dassow P."/>
            <person name="Yamagishi T."/>
            <person name="Van de Peer Y."/>
            <person name="Wincker P."/>
        </authorList>
    </citation>
    <scope>NUCLEOTIDE SEQUENCE [LARGE SCALE GENOMIC DNA]</scope>
    <source>
        <strain evidence="4">Ec32 / CCAP1310/4</strain>
    </source>
</reference>
<sequence length="601" mass="65856">MDGPTLITQPPGYPEERPETDDMDGMLDHIADELEGKQMLEKPRVSKKVMVFALKEQNRIIGQLRREANANFMLLDDRSRRTQDLVQKLVGKINTQETQLQKAEGTITAMQGEMQHMRGKIEEALKLIDIAKKLEEKIVSVQHRLETHTATLKAHEARFGEIDRLAGRVSILEEALTKISGDDVYVTTDHMGEPMPLNTVVQNLQITLTEYNVKIHEQSKALRQQSEVLAKAEGQLAEGIRVNRENIEEMQVKLAKNDDIDLGEIRRGQTSIAEQLDVIQQELLAKIDKSYVDEHVEARYEEIINHLHKALSSTEQDEQEFKKRANNLQNVIEQLSANKADRRELLELKQFMVSLNGQERRNSTERRRSSAASVGTGSGEGNPLTGPITRDEVFNLLEEKADRKDLEKRMAAIVTRVNNAVIRRGSGGSTAVQGATPTGPAGPNGYGGTPAQRGGKGGPGGTQSNNDIDAWEAWEPDPEGALALSKQLTDGFGRAVKPDGMAVGTCLSCKAPIVHPDKMDLFPGVSRGGGFQLWSPSGKGPPLRAPPGDTLPELDPTDGRHIIGKDGNLYLAQTSGPLTGAVPPDTRPGGPTPTRPKTAEG</sequence>
<feature type="region of interest" description="Disordered" evidence="2">
    <location>
        <begin position="425"/>
        <end position="468"/>
    </location>
</feature>
<accession>D7FPJ2</accession>
<dbReference type="AlphaFoldDB" id="D7FPJ2"/>
<feature type="compositionally biased region" description="Low complexity" evidence="2">
    <location>
        <begin position="430"/>
        <end position="441"/>
    </location>
</feature>
<feature type="coiled-coil region" evidence="1">
    <location>
        <begin position="311"/>
        <end position="345"/>
    </location>
</feature>
<keyword evidence="1" id="KW-0175">Coiled coil</keyword>
<organism evidence="3 4">
    <name type="scientific">Ectocarpus siliculosus</name>
    <name type="common">Brown alga</name>
    <name type="synonym">Conferva siliculosa</name>
    <dbReference type="NCBI Taxonomy" id="2880"/>
    <lineage>
        <taxon>Eukaryota</taxon>
        <taxon>Sar</taxon>
        <taxon>Stramenopiles</taxon>
        <taxon>Ochrophyta</taxon>
        <taxon>PX clade</taxon>
        <taxon>Phaeophyceae</taxon>
        <taxon>Ectocarpales</taxon>
        <taxon>Ectocarpaceae</taxon>
        <taxon>Ectocarpus</taxon>
    </lineage>
</organism>
<name>D7FPJ2_ECTSI</name>
<feature type="coiled-coil region" evidence="1">
    <location>
        <begin position="86"/>
        <end position="151"/>
    </location>
</feature>
<protein>
    <submittedName>
        <fullName evidence="3">Uncharacterized protein</fullName>
    </submittedName>
</protein>
<keyword evidence="4" id="KW-1185">Reference proteome</keyword>
<dbReference type="EMBL" id="FN649760">
    <property type="protein sequence ID" value="CBJ30449.1"/>
    <property type="molecule type" value="Genomic_DNA"/>
</dbReference>
<evidence type="ECO:0000256" key="2">
    <source>
        <dbReference type="SAM" id="MobiDB-lite"/>
    </source>
</evidence>
<dbReference type="eggNOG" id="ENOG502R342">
    <property type="taxonomic scope" value="Eukaryota"/>
</dbReference>
<feature type="region of interest" description="Disordered" evidence="2">
    <location>
        <begin position="357"/>
        <end position="390"/>
    </location>
</feature>
<dbReference type="OrthoDB" id="71637at2759"/>
<dbReference type="Proteomes" id="UP000002630">
    <property type="component" value="Unassembled WGS sequence"/>
</dbReference>